<keyword evidence="2" id="KW-0472">Membrane</keyword>
<dbReference type="OrthoDB" id="3248909at2759"/>
<keyword evidence="2" id="KW-0812">Transmembrane</keyword>
<dbReference type="Proteomes" id="UP000241818">
    <property type="component" value="Unassembled WGS sequence"/>
</dbReference>
<proteinExistence type="predicted"/>
<dbReference type="STRING" id="857342.A0A2T3B484"/>
<dbReference type="RefSeq" id="XP_024721725.1">
    <property type="nucleotide sequence ID" value="XM_024866604.1"/>
</dbReference>
<accession>A0A2T3B484</accession>
<protein>
    <submittedName>
        <fullName evidence="3">Uncharacterized protein</fullName>
    </submittedName>
</protein>
<dbReference type="PANTHER" id="PTHR37544">
    <property type="entry name" value="SPRAY-RELATED"/>
    <property type="match status" value="1"/>
</dbReference>
<evidence type="ECO:0000256" key="1">
    <source>
        <dbReference type="SAM" id="MobiDB-lite"/>
    </source>
</evidence>
<dbReference type="EMBL" id="KZ679010">
    <property type="protein sequence ID" value="PSS20455.1"/>
    <property type="molecule type" value="Genomic_DNA"/>
</dbReference>
<feature type="transmembrane region" description="Helical" evidence="2">
    <location>
        <begin position="235"/>
        <end position="260"/>
    </location>
</feature>
<reference evidence="3 4" key="1">
    <citation type="journal article" date="2018" name="New Phytol.">
        <title>Comparative genomics and transcriptomics depict ericoid mycorrhizal fungi as versatile saprotrophs and plant mutualists.</title>
        <authorList>
            <person name="Martino E."/>
            <person name="Morin E."/>
            <person name="Grelet G.A."/>
            <person name="Kuo A."/>
            <person name="Kohler A."/>
            <person name="Daghino S."/>
            <person name="Barry K.W."/>
            <person name="Cichocki N."/>
            <person name="Clum A."/>
            <person name="Dockter R.B."/>
            <person name="Hainaut M."/>
            <person name="Kuo R.C."/>
            <person name="LaButti K."/>
            <person name="Lindahl B.D."/>
            <person name="Lindquist E.A."/>
            <person name="Lipzen A."/>
            <person name="Khouja H.R."/>
            <person name="Magnuson J."/>
            <person name="Murat C."/>
            <person name="Ohm R.A."/>
            <person name="Singer S.W."/>
            <person name="Spatafora J.W."/>
            <person name="Wang M."/>
            <person name="Veneault-Fourrey C."/>
            <person name="Henrissat B."/>
            <person name="Grigoriev I.V."/>
            <person name="Martin F.M."/>
            <person name="Perotto S."/>
        </authorList>
    </citation>
    <scope>NUCLEOTIDE SEQUENCE [LARGE SCALE GENOMIC DNA]</scope>
    <source>
        <strain evidence="3 4">ATCC 22711</strain>
    </source>
</reference>
<dbReference type="GeneID" id="36574685"/>
<name>A0A2T3B484_AMORE</name>
<dbReference type="InterPro" id="IPR021840">
    <property type="entry name" value="DUF3433"/>
</dbReference>
<keyword evidence="2" id="KW-1133">Transmembrane helix</keyword>
<organism evidence="3 4">
    <name type="scientific">Amorphotheca resinae ATCC 22711</name>
    <dbReference type="NCBI Taxonomy" id="857342"/>
    <lineage>
        <taxon>Eukaryota</taxon>
        <taxon>Fungi</taxon>
        <taxon>Dikarya</taxon>
        <taxon>Ascomycota</taxon>
        <taxon>Pezizomycotina</taxon>
        <taxon>Leotiomycetes</taxon>
        <taxon>Helotiales</taxon>
        <taxon>Amorphothecaceae</taxon>
        <taxon>Amorphotheca</taxon>
    </lineage>
</organism>
<gene>
    <name evidence="3" type="ORF">M430DRAFT_34723</name>
</gene>
<feature type="transmembrane region" description="Helical" evidence="2">
    <location>
        <begin position="167"/>
        <end position="189"/>
    </location>
</feature>
<dbReference type="AlphaFoldDB" id="A0A2T3B484"/>
<feature type="region of interest" description="Disordered" evidence="1">
    <location>
        <begin position="201"/>
        <end position="222"/>
    </location>
</feature>
<keyword evidence="4" id="KW-1185">Reference proteome</keyword>
<feature type="transmembrane region" description="Helical" evidence="2">
    <location>
        <begin position="68"/>
        <end position="92"/>
    </location>
</feature>
<dbReference type="PANTHER" id="PTHR37544:SF3">
    <property type="entry name" value="SPRAY"/>
    <property type="match status" value="1"/>
</dbReference>
<dbReference type="Pfam" id="PF11915">
    <property type="entry name" value="DUF3433"/>
    <property type="match status" value="1"/>
</dbReference>
<evidence type="ECO:0000313" key="4">
    <source>
        <dbReference type="Proteomes" id="UP000241818"/>
    </source>
</evidence>
<evidence type="ECO:0000256" key="2">
    <source>
        <dbReference type="SAM" id="Phobius"/>
    </source>
</evidence>
<feature type="compositionally biased region" description="Polar residues" evidence="1">
    <location>
        <begin position="209"/>
        <end position="218"/>
    </location>
</feature>
<sequence>MANRSHILMDFKNMDTASPEMIHNALKSHRYSLRNSSLAPEDHIPLTKEEKDKYDFQQRRNQNPHPRMLQLIAGIPFIIGMVLLVVLIPILLFNQTANIVTDKVPFLLTGLSVCIKLAWSTLETDVRMIEPFYILSKRHASPKVLTLDYSSLAFGWMPIRAFLNGHFLVGFVGLGSVLAEVLTVCATSFGTVSGMDFVSRPPDRGHSGQGTPKNSSSYAGPDGDSGIDAGEETYFSFWVSFILALAILIFLCLVATYVYVRRRHPFLPRQPNTIASILGFIHQSKMLYDFVGTEKLNNDDMVERLVGIGKTYGLGWFTGRDGEMHCGVDEEELASNYKHGDDARKATMPWTTNWSDY</sequence>
<evidence type="ECO:0000313" key="3">
    <source>
        <dbReference type="EMBL" id="PSS20455.1"/>
    </source>
</evidence>
<dbReference type="InParanoid" id="A0A2T3B484"/>